<evidence type="ECO:0000313" key="5">
    <source>
        <dbReference type="EMBL" id="OZI49956.1"/>
    </source>
</evidence>
<keyword evidence="1" id="KW-0805">Transcription regulation</keyword>
<reference evidence="5 6" key="1">
    <citation type="submission" date="2017-05" db="EMBL/GenBank/DDBJ databases">
        <title>Complete and WGS of Bordetella genogroups.</title>
        <authorList>
            <person name="Spilker T."/>
            <person name="LiPuma J."/>
        </authorList>
    </citation>
    <scope>NUCLEOTIDE SEQUENCE [LARGE SCALE GENOMIC DNA]</scope>
    <source>
        <strain evidence="5 6">AU9919</strain>
    </source>
</reference>
<dbReference type="SUPFAM" id="SSF48008">
    <property type="entry name" value="GntR ligand-binding domain-like"/>
    <property type="match status" value="1"/>
</dbReference>
<accession>A0A261TJZ0</accession>
<dbReference type="OrthoDB" id="5450856at2"/>
<dbReference type="Pfam" id="PF07729">
    <property type="entry name" value="FCD"/>
    <property type="match status" value="1"/>
</dbReference>
<dbReference type="EMBL" id="NEVQ01000023">
    <property type="protein sequence ID" value="OZI49956.1"/>
    <property type="molecule type" value="Genomic_DNA"/>
</dbReference>
<dbReference type="PROSITE" id="PS50949">
    <property type="entry name" value="HTH_GNTR"/>
    <property type="match status" value="1"/>
</dbReference>
<keyword evidence="6" id="KW-1185">Reference proteome</keyword>
<dbReference type="PANTHER" id="PTHR43537:SF5">
    <property type="entry name" value="UXU OPERON TRANSCRIPTIONAL REGULATOR"/>
    <property type="match status" value="1"/>
</dbReference>
<dbReference type="Pfam" id="PF00392">
    <property type="entry name" value="GntR"/>
    <property type="match status" value="1"/>
</dbReference>
<dbReference type="SMART" id="SM00895">
    <property type="entry name" value="FCD"/>
    <property type="match status" value="1"/>
</dbReference>
<dbReference type="InterPro" id="IPR011711">
    <property type="entry name" value="GntR_C"/>
</dbReference>
<dbReference type="SMART" id="SM00345">
    <property type="entry name" value="HTH_GNTR"/>
    <property type="match status" value="1"/>
</dbReference>
<dbReference type="InterPro" id="IPR036390">
    <property type="entry name" value="WH_DNA-bd_sf"/>
</dbReference>
<keyword evidence="2" id="KW-0238">DNA-binding</keyword>
<dbReference type="InterPro" id="IPR036388">
    <property type="entry name" value="WH-like_DNA-bd_sf"/>
</dbReference>
<comment type="caution">
    <text evidence="5">The sequence shown here is derived from an EMBL/GenBank/DDBJ whole genome shotgun (WGS) entry which is preliminary data.</text>
</comment>
<feature type="domain" description="HTH gntR-type" evidence="4">
    <location>
        <begin position="6"/>
        <end position="74"/>
    </location>
</feature>
<evidence type="ECO:0000256" key="1">
    <source>
        <dbReference type="ARBA" id="ARBA00023015"/>
    </source>
</evidence>
<dbReference type="AlphaFoldDB" id="A0A261TJZ0"/>
<dbReference type="PANTHER" id="PTHR43537">
    <property type="entry name" value="TRANSCRIPTIONAL REGULATOR, GNTR FAMILY"/>
    <property type="match status" value="1"/>
</dbReference>
<dbReference type="InterPro" id="IPR000524">
    <property type="entry name" value="Tscrpt_reg_HTH_GntR"/>
</dbReference>
<dbReference type="Proteomes" id="UP000216885">
    <property type="component" value="Unassembled WGS sequence"/>
</dbReference>
<dbReference type="RefSeq" id="WP_094824235.1">
    <property type="nucleotide sequence ID" value="NZ_NEVO01000019.1"/>
</dbReference>
<proteinExistence type="predicted"/>
<sequence>MLTKSTTLTEQVAGQLSADIAAGVYPVGAKLPTGKALAQLYGVSAAVIREATERLRAQGLVESRQGAGCTVISRTVSRGFQVPGRSSLSRDELASVYELRMELEGGAAALAAMRRTDDDLAEMSRCLEHLQNHLHHPELAVEQDIAFHAAIAVATHNAYYQQLLQYLNLQVREAVRMARDNTLQYQSERIVDVHQEHVDVYEAIAARDAVAARQAAVRHLQRAAARLQLDFLTIDDASAPMATAPAELVARTTKSARAT</sequence>
<evidence type="ECO:0000256" key="2">
    <source>
        <dbReference type="ARBA" id="ARBA00023125"/>
    </source>
</evidence>
<dbReference type="Gene3D" id="1.10.10.10">
    <property type="entry name" value="Winged helix-like DNA-binding domain superfamily/Winged helix DNA-binding domain"/>
    <property type="match status" value="1"/>
</dbReference>
<dbReference type="SUPFAM" id="SSF46785">
    <property type="entry name" value="Winged helix' DNA-binding domain"/>
    <property type="match status" value="1"/>
</dbReference>
<evidence type="ECO:0000259" key="4">
    <source>
        <dbReference type="PROSITE" id="PS50949"/>
    </source>
</evidence>
<dbReference type="CDD" id="cd07377">
    <property type="entry name" value="WHTH_GntR"/>
    <property type="match status" value="1"/>
</dbReference>
<dbReference type="Gene3D" id="1.20.120.530">
    <property type="entry name" value="GntR ligand-binding domain-like"/>
    <property type="match status" value="1"/>
</dbReference>
<organism evidence="5 6">
    <name type="scientific">Bordetella genomosp. 4</name>
    <dbReference type="NCBI Taxonomy" id="463044"/>
    <lineage>
        <taxon>Bacteria</taxon>
        <taxon>Pseudomonadati</taxon>
        <taxon>Pseudomonadota</taxon>
        <taxon>Betaproteobacteria</taxon>
        <taxon>Burkholderiales</taxon>
        <taxon>Alcaligenaceae</taxon>
        <taxon>Bordetella</taxon>
    </lineage>
</organism>
<dbReference type="GO" id="GO:0003677">
    <property type="term" value="F:DNA binding"/>
    <property type="evidence" value="ECO:0007669"/>
    <property type="project" value="UniProtKB-KW"/>
</dbReference>
<keyword evidence="3" id="KW-0804">Transcription</keyword>
<evidence type="ECO:0000256" key="3">
    <source>
        <dbReference type="ARBA" id="ARBA00023163"/>
    </source>
</evidence>
<name>A0A261TJZ0_9BORD</name>
<protein>
    <submittedName>
        <fullName evidence="5">GntR family transcriptional regulator</fullName>
    </submittedName>
</protein>
<dbReference type="GO" id="GO:0003700">
    <property type="term" value="F:DNA-binding transcription factor activity"/>
    <property type="evidence" value="ECO:0007669"/>
    <property type="project" value="InterPro"/>
</dbReference>
<gene>
    <name evidence="5" type="ORF">CAL20_24655</name>
</gene>
<evidence type="ECO:0000313" key="6">
    <source>
        <dbReference type="Proteomes" id="UP000216885"/>
    </source>
</evidence>
<dbReference type="InterPro" id="IPR008920">
    <property type="entry name" value="TF_FadR/GntR_C"/>
</dbReference>